<protein>
    <recommendedName>
        <fullName evidence="3">Nucleotidyltransferase</fullName>
    </recommendedName>
</protein>
<evidence type="ECO:0000313" key="2">
    <source>
        <dbReference type="Proteomes" id="UP000231896"/>
    </source>
</evidence>
<evidence type="ECO:0008006" key="3">
    <source>
        <dbReference type="Google" id="ProtNLM"/>
    </source>
</evidence>
<dbReference type="OrthoDB" id="1654075at2"/>
<name>A0A2K8NVB6_9MOLU</name>
<dbReference type="AlphaFoldDB" id="A0A2K8NVB6"/>
<reference evidence="1 2" key="1">
    <citation type="submission" date="2017-11" db="EMBL/GenBank/DDBJ databases">
        <title>Genome sequence of Entomoplasma melaleucae M1 (ATCC 49191).</title>
        <authorList>
            <person name="Lo W.-S."/>
            <person name="Gasparich G.E."/>
            <person name="Kuo C.-H."/>
        </authorList>
    </citation>
    <scope>NUCLEOTIDE SEQUENCE [LARGE SCALE GENOMIC DNA]</scope>
    <source>
        <strain evidence="1 2">M1</strain>
    </source>
</reference>
<dbReference type="EMBL" id="CP024964">
    <property type="protein sequence ID" value="ATZ17782.1"/>
    <property type="molecule type" value="Genomic_DNA"/>
</dbReference>
<evidence type="ECO:0000313" key="1">
    <source>
        <dbReference type="EMBL" id="ATZ17782.1"/>
    </source>
</evidence>
<accession>A0A2K8NVB6</accession>
<gene>
    <name evidence="1" type="ORF">EMELA_v1c02090</name>
</gene>
<dbReference type="Proteomes" id="UP000231896">
    <property type="component" value="Chromosome"/>
</dbReference>
<organism evidence="1 2">
    <name type="scientific">Mesoplasma melaleucae</name>
    <dbReference type="NCBI Taxonomy" id="81459"/>
    <lineage>
        <taxon>Bacteria</taxon>
        <taxon>Bacillati</taxon>
        <taxon>Mycoplasmatota</taxon>
        <taxon>Mollicutes</taxon>
        <taxon>Entomoplasmatales</taxon>
        <taxon>Entomoplasmataceae</taxon>
        <taxon>Mesoplasma</taxon>
    </lineage>
</organism>
<sequence>MYKFVDDTKFLKESKSFCSKIISELVETLKDDYSINTKFCKIGSGAKNLITQNGSGDIDFDYNIEILHCKDGNYKPKEIKEKIKKTFNKVLNKNGLQDCKDSTSSLTVKNIKLDYKNKPYFSIDLGIIIEWDDGTVSRLIHKKTGNTNYDNWEWNTATRSLEKIKNKIKKLKKDGCWEILRQTYLDKKNLYLKRNDFNHPSYICYIEAVNEVYNKNINGFYD</sequence>
<dbReference type="RefSeq" id="WP_028124609.1">
    <property type="nucleotide sequence ID" value="NZ_CP024964.1"/>
</dbReference>
<dbReference type="KEGG" id="eml:EMELA_v1c02090"/>
<proteinExistence type="predicted"/>
<keyword evidence="2" id="KW-1185">Reference proteome</keyword>